<dbReference type="Gene3D" id="1.25.40.10">
    <property type="entry name" value="Tetratricopeptide repeat domain"/>
    <property type="match status" value="2"/>
</dbReference>
<dbReference type="InterPro" id="IPR019734">
    <property type="entry name" value="TPR_rpt"/>
</dbReference>
<dbReference type="PANTHER" id="PTHR44858">
    <property type="entry name" value="TETRATRICOPEPTIDE REPEAT PROTEIN 6"/>
    <property type="match status" value="1"/>
</dbReference>
<dbReference type="Proteomes" id="UP001199525">
    <property type="component" value="Unassembled WGS sequence"/>
</dbReference>
<dbReference type="PROSITE" id="PS50005">
    <property type="entry name" value="TPR"/>
    <property type="match status" value="3"/>
</dbReference>
<proteinExistence type="predicted"/>
<name>A0ABS8I8T2_9NOSO</name>
<accession>A0ABS8I8T2</accession>
<evidence type="ECO:0000256" key="4">
    <source>
        <dbReference type="SAM" id="SignalP"/>
    </source>
</evidence>
<feature type="repeat" description="TPR" evidence="3">
    <location>
        <begin position="86"/>
        <end position="119"/>
    </location>
</feature>
<dbReference type="PROSITE" id="PS50293">
    <property type="entry name" value="TPR_REGION"/>
    <property type="match status" value="1"/>
</dbReference>
<dbReference type="Pfam" id="PF13431">
    <property type="entry name" value="TPR_17"/>
    <property type="match status" value="1"/>
</dbReference>
<dbReference type="InterPro" id="IPR011990">
    <property type="entry name" value="TPR-like_helical_dom_sf"/>
</dbReference>
<dbReference type="SMART" id="SM00028">
    <property type="entry name" value="TPR"/>
    <property type="match status" value="3"/>
</dbReference>
<feature type="chain" id="PRO_5046661690" evidence="4">
    <location>
        <begin position="20"/>
        <end position="212"/>
    </location>
</feature>
<comment type="caution">
    <text evidence="5">The sequence shown here is derived from an EMBL/GenBank/DDBJ whole genome shotgun (WGS) entry which is preliminary data.</text>
</comment>
<dbReference type="RefSeq" id="WP_229485613.1">
    <property type="nucleotide sequence ID" value="NZ_JAIVFQ010000019.1"/>
</dbReference>
<evidence type="ECO:0000313" key="6">
    <source>
        <dbReference type="Proteomes" id="UP001199525"/>
    </source>
</evidence>
<sequence length="212" mass="23234">MKFYYFLAPALIGVSIAFVQPQNTLALSSAEIAKVAKAITVEIDNYDSSGTEATKRVNTFLRLSAKTGADVGVSTPKIPTATVPKADDFYIQAGDKYKKGDLQGAIADFNQAIKINPNFAQAYYNRGVVRSASGDLQGAIADFNQAIKINPNFANAYNNRGNARFDLRDLQGAIVDFNQAIKINPNFANTYYNRGIARSELRDKQRAITDYN</sequence>
<keyword evidence="2 3" id="KW-0802">TPR repeat</keyword>
<organism evidence="5 6">
    <name type="scientific">Nostoc favosum CHAB5714</name>
    <dbReference type="NCBI Taxonomy" id="2780399"/>
    <lineage>
        <taxon>Bacteria</taxon>
        <taxon>Bacillati</taxon>
        <taxon>Cyanobacteriota</taxon>
        <taxon>Cyanophyceae</taxon>
        <taxon>Nostocales</taxon>
        <taxon>Nostocaceae</taxon>
        <taxon>Nostoc</taxon>
        <taxon>Nostoc favosum</taxon>
    </lineage>
</organism>
<feature type="signal peptide" evidence="4">
    <location>
        <begin position="1"/>
        <end position="19"/>
    </location>
</feature>
<keyword evidence="4" id="KW-0732">Signal</keyword>
<keyword evidence="1" id="KW-0677">Repeat</keyword>
<gene>
    <name evidence="5" type="ORF">LC586_15255</name>
</gene>
<dbReference type="SUPFAM" id="SSF48452">
    <property type="entry name" value="TPR-like"/>
    <property type="match status" value="1"/>
</dbReference>
<evidence type="ECO:0000256" key="3">
    <source>
        <dbReference type="PROSITE-ProRule" id="PRU00339"/>
    </source>
</evidence>
<feature type="repeat" description="TPR" evidence="3">
    <location>
        <begin position="120"/>
        <end position="153"/>
    </location>
</feature>
<dbReference type="EMBL" id="JAIVFQ010000019">
    <property type="protein sequence ID" value="MCC5600543.1"/>
    <property type="molecule type" value="Genomic_DNA"/>
</dbReference>
<evidence type="ECO:0000313" key="5">
    <source>
        <dbReference type="EMBL" id="MCC5600543.1"/>
    </source>
</evidence>
<reference evidence="5 6" key="1">
    <citation type="journal article" date="2021" name="Microorganisms">
        <title>Genome Evolution of Filamentous Cyanobacterium Nostoc Species: From Facultative Symbiosis to Free Living.</title>
        <authorList>
            <person name="Huo D."/>
            <person name="Li H."/>
            <person name="Cai F."/>
            <person name="Guo X."/>
            <person name="Qiao Z."/>
            <person name="Wang W."/>
            <person name="Yu G."/>
            <person name="Li R."/>
        </authorList>
    </citation>
    <scope>NUCLEOTIDE SEQUENCE [LARGE SCALE GENOMIC DNA]</scope>
    <source>
        <strain evidence="5 6">CHAB 5714</strain>
    </source>
</reference>
<dbReference type="PANTHER" id="PTHR44858:SF1">
    <property type="entry name" value="UDP-N-ACETYLGLUCOSAMINE--PEPTIDE N-ACETYLGLUCOSAMINYLTRANSFERASE SPINDLY-RELATED"/>
    <property type="match status" value="1"/>
</dbReference>
<dbReference type="Pfam" id="PF13414">
    <property type="entry name" value="TPR_11"/>
    <property type="match status" value="2"/>
</dbReference>
<evidence type="ECO:0000256" key="2">
    <source>
        <dbReference type="ARBA" id="ARBA00022803"/>
    </source>
</evidence>
<feature type="repeat" description="TPR" evidence="3">
    <location>
        <begin position="154"/>
        <end position="187"/>
    </location>
</feature>
<evidence type="ECO:0000256" key="1">
    <source>
        <dbReference type="ARBA" id="ARBA00022737"/>
    </source>
</evidence>
<protein>
    <submittedName>
        <fullName evidence="5">Tetratricopeptide repeat protein</fullName>
    </submittedName>
</protein>
<dbReference type="InterPro" id="IPR050498">
    <property type="entry name" value="Ycf3"/>
</dbReference>
<keyword evidence="6" id="KW-1185">Reference proteome</keyword>